<dbReference type="EMBL" id="GGEC01076451">
    <property type="protein sequence ID" value="MBX56935.1"/>
    <property type="molecule type" value="Transcribed_RNA"/>
</dbReference>
<dbReference type="AlphaFoldDB" id="A0A2P2PQF0"/>
<protein>
    <submittedName>
        <fullName evidence="1">Uncharacterized protein</fullName>
    </submittedName>
</protein>
<sequence>MGVLYPCTNVYLTKISPKTKKLIKEATPVDLY</sequence>
<name>A0A2P2PQF0_RHIMU</name>
<proteinExistence type="predicted"/>
<reference evidence="1" key="1">
    <citation type="submission" date="2018-02" db="EMBL/GenBank/DDBJ databases">
        <title>Rhizophora mucronata_Transcriptome.</title>
        <authorList>
            <person name="Meera S.P."/>
            <person name="Sreeshan A."/>
            <person name="Augustine A."/>
        </authorList>
    </citation>
    <scope>NUCLEOTIDE SEQUENCE</scope>
    <source>
        <tissue evidence="1">Leaf</tissue>
    </source>
</reference>
<organism evidence="1">
    <name type="scientific">Rhizophora mucronata</name>
    <name type="common">Asiatic mangrove</name>
    <dbReference type="NCBI Taxonomy" id="61149"/>
    <lineage>
        <taxon>Eukaryota</taxon>
        <taxon>Viridiplantae</taxon>
        <taxon>Streptophyta</taxon>
        <taxon>Embryophyta</taxon>
        <taxon>Tracheophyta</taxon>
        <taxon>Spermatophyta</taxon>
        <taxon>Magnoliopsida</taxon>
        <taxon>eudicotyledons</taxon>
        <taxon>Gunneridae</taxon>
        <taxon>Pentapetalae</taxon>
        <taxon>rosids</taxon>
        <taxon>fabids</taxon>
        <taxon>Malpighiales</taxon>
        <taxon>Rhizophoraceae</taxon>
        <taxon>Rhizophora</taxon>
    </lineage>
</organism>
<accession>A0A2P2PQF0</accession>
<evidence type="ECO:0000313" key="1">
    <source>
        <dbReference type="EMBL" id="MBX56935.1"/>
    </source>
</evidence>